<accession>A0A8B6G1N2</accession>
<dbReference type="OrthoDB" id="6195965at2759"/>
<name>A0A8B6G1N2_MYTGA</name>
<dbReference type="AlphaFoldDB" id="A0A8B6G1N2"/>
<dbReference type="Proteomes" id="UP000596742">
    <property type="component" value="Unassembled WGS sequence"/>
</dbReference>
<gene>
    <name evidence="1" type="ORF">MGAL_10B047942</name>
</gene>
<dbReference type="SUPFAM" id="SSF52266">
    <property type="entry name" value="SGNH hydrolase"/>
    <property type="match status" value="1"/>
</dbReference>
<protein>
    <recommendedName>
        <fullName evidence="3">SGNH hydrolase-type esterase domain-containing protein</fullName>
    </recommendedName>
</protein>
<dbReference type="Gene3D" id="3.40.50.1110">
    <property type="entry name" value="SGNH hydrolase"/>
    <property type="match status" value="1"/>
</dbReference>
<reference evidence="1" key="1">
    <citation type="submission" date="2018-11" db="EMBL/GenBank/DDBJ databases">
        <authorList>
            <person name="Alioto T."/>
            <person name="Alioto T."/>
        </authorList>
    </citation>
    <scope>NUCLEOTIDE SEQUENCE</scope>
</reference>
<evidence type="ECO:0000313" key="1">
    <source>
        <dbReference type="EMBL" id="VDI57418.1"/>
    </source>
</evidence>
<dbReference type="GO" id="GO:0016788">
    <property type="term" value="F:hydrolase activity, acting on ester bonds"/>
    <property type="evidence" value="ECO:0007669"/>
    <property type="project" value="InterPro"/>
</dbReference>
<keyword evidence="2" id="KW-1185">Reference proteome</keyword>
<dbReference type="Pfam" id="PF00657">
    <property type="entry name" value="Lipase_GDSL"/>
    <property type="match status" value="1"/>
</dbReference>
<dbReference type="InterPro" id="IPR036514">
    <property type="entry name" value="SGNH_hydro_sf"/>
</dbReference>
<organism evidence="1 2">
    <name type="scientific">Mytilus galloprovincialis</name>
    <name type="common">Mediterranean mussel</name>
    <dbReference type="NCBI Taxonomy" id="29158"/>
    <lineage>
        <taxon>Eukaryota</taxon>
        <taxon>Metazoa</taxon>
        <taxon>Spiralia</taxon>
        <taxon>Lophotrochozoa</taxon>
        <taxon>Mollusca</taxon>
        <taxon>Bivalvia</taxon>
        <taxon>Autobranchia</taxon>
        <taxon>Pteriomorphia</taxon>
        <taxon>Mytilida</taxon>
        <taxon>Mytiloidea</taxon>
        <taxon>Mytilidae</taxon>
        <taxon>Mytilinae</taxon>
        <taxon>Mytilus</taxon>
    </lineage>
</organism>
<dbReference type="EMBL" id="UYJE01007725">
    <property type="protein sequence ID" value="VDI57418.1"/>
    <property type="molecule type" value="Genomic_DNA"/>
</dbReference>
<evidence type="ECO:0000313" key="2">
    <source>
        <dbReference type="Proteomes" id="UP000596742"/>
    </source>
</evidence>
<comment type="caution">
    <text evidence="1">The sequence shown here is derived from an EMBL/GenBank/DDBJ whole genome shotgun (WGS) entry which is preliminary data.</text>
</comment>
<evidence type="ECO:0008006" key="3">
    <source>
        <dbReference type="Google" id="ProtNLM"/>
    </source>
</evidence>
<proteinExistence type="predicted"/>
<dbReference type="InterPro" id="IPR001087">
    <property type="entry name" value="GDSL"/>
</dbReference>
<sequence>MSTFTDLSQTEIVVVGHSFVRRLRGKFGTTPFHRSFALPSRTECVGTFDGRKMSTLHQVEQYARSLRQIYRQQRTSPFAVVLSIGGNDIDSRHFNESDYMRLLKRIIDTFNEAGVERVVVCNILPRKTPIKISSESYSQRRDLINNRLRLLARESIRRKTIYIYEFPSWITNKDLFCRDGIHFTHFGMSKYYFAIKAAILKTRGIGTNKRLGRAARR</sequence>